<keyword evidence="5" id="KW-0560">Oxidoreductase</keyword>
<keyword evidence="4" id="KW-0274">FAD</keyword>
<dbReference type="Proteomes" id="UP001147746">
    <property type="component" value="Unassembled WGS sequence"/>
</dbReference>
<keyword evidence="3" id="KW-0285">Flavoprotein</keyword>
<evidence type="ECO:0000256" key="1">
    <source>
        <dbReference type="ARBA" id="ARBA00001974"/>
    </source>
</evidence>
<dbReference type="InterPro" id="IPR036318">
    <property type="entry name" value="FAD-bd_PCMH-like_sf"/>
</dbReference>
<dbReference type="Pfam" id="PF08031">
    <property type="entry name" value="BBE"/>
    <property type="match status" value="1"/>
</dbReference>
<dbReference type="GO" id="GO:0016491">
    <property type="term" value="F:oxidoreductase activity"/>
    <property type="evidence" value="ECO:0007669"/>
    <property type="project" value="UniProtKB-KW"/>
</dbReference>
<dbReference type="InterPro" id="IPR012951">
    <property type="entry name" value="BBE"/>
</dbReference>
<proteinExistence type="inferred from homology"/>
<name>A0A9W9GHT4_9EURO</name>
<feature type="signal peptide" evidence="6">
    <location>
        <begin position="1"/>
        <end position="22"/>
    </location>
</feature>
<accession>A0A9W9GHT4</accession>
<comment type="cofactor">
    <cofactor evidence="1">
        <name>FAD</name>
        <dbReference type="ChEBI" id="CHEBI:57692"/>
    </cofactor>
</comment>
<reference evidence="7" key="2">
    <citation type="journal article" date="2023" name="IMA Fungus">
        <title>Comparative genomic study of the Penicillium genus elucidates a diverse pangenome and 15 lateral gene transfer events.</title>
        <authorList>
            <person name="Petersen C."/>
            <person name="Sorensen T."/>
            <person name="Nielsen M.R."/>
            <person name="Sondergaard T.E."/>
            <person name="Sorensen J.L."/>
            <person name="Fitzpatrick D.A."/>
            <person name="Frisvad J.C."/>
            <person name="Nielsen K.L."/>
        </authorList>
    </citation>
    <scope>NUCLEOTIDE SEQUENCE</scope>
    <source>
        <strain evidence="7">IBT 21472</strain>
    </source>
</reference>
<evidence type="ECO:0000256" key="3">
    <source>
        <dbReference type="ARBA" id="ARBA00022630"/>
    </source>
</evidence>
<dbReference type="InterPro" id="IPR006094">
    <property type="entry name" value="Oxid_FAD_bind_N"/>
</dbReference>
<evidence type="ECO:0000256" key="5">
    <source>
        <dbReference type="ARBA" id="ARBA00023002"/>
    </source>
</evidence>
<evidence type="ECO:0000313" key="8">
    <source>
        <dbReference type="Proteomes" id="UP001147746"/>
    </source>
</evidence>
<comment type="caution">
    <text evidence="7">The sequence shown here is derived from an EMBL/GenBank/DDBJ whole genome shotgun (WGS) entry which is preliminary data.</text>
</comment>
<dbReference type="GO" id="GO:0071949">
    <property type="term" value="F:FAD binding"/>
    <property type="evidence" value="ECO:0007669"/>
    <property type="project" value="InterPro"/>
</dbReference>
<evidence type="ECO:0000313" key="7">
    <source>
        <dbReference type="EMBL" id="KAJ5299741.1"/>
    </source>
</evidence>
<organism evidence="7 8">
    <name type="scientific">Penicillium atrosanguineum</name>
    <dbReference type="NCBI Taxonomy" id="1132637"/>
    <lineage>
        <taxon>Eukaryota</taxon>
        <taxon>Fungi</taxon>
        <taxon>Dikarya</taxon>
        <taxon>Ascomycota</taxon>
        <taxon>Pezizomycotina</taxon>
        <taxon>Eurotiomycetes</taxon>
        <taxon>Eurotiomycetidae</taxon>
        <taxon>Eurotiales</taxon>
        <taxon>Aspergillaceae</taxon>
        <taxon>Penicillium</taxon>
    </lineage>
</organism>
<dbReference type="InterPro" id="IPR016166">
    <property type="entry name" value="FAD-bd_PCMH"/>
</dbReference>
<comment type="similarity">
    <text evidence="2">Belongs to the oxygen-dependent FAD-linked oxidoreductase family.</text>
</comment>
<dbReference type="InterPro" id="IPR050416">
    <property type="entry name" value="FAD-linked_Oxidoreductase"/>
</dbReference>
<evidence type="ECO:0000256" key="6">
    <source>
        <dbReference type="SAM" id="SignalP"/>
    </source>
</evidence>
<keyword evidence="8" id="KW-1185">Reference proteome</keyword>
<feature type="chain" id="PRO_5041156287" evidence="6">
    <location>
        <begin position="23"/>
        <end position="633"/>
    </location>
</feature>
<keyword evidence="6" id="KW-0732">Signal</keyword>
<dbReference type="InterPro" id="IPR016169">
    <property type="entry name" value="FAD-bd_PCMH_sub2"/>
</dbReference>
<evidence type="ECO:0000256" key="4">
    <source>
        <dbReference type="ARBA" id="ARBA00022827"/>
    </source>
</evidence>
<protein>
    <submittedName>
        <fullName evidence="7">FAD linked oxidase N-terminal</fullName>
    </submittedName>
</protein>
<dbReference type="PROSITE" id="PS51387">
    <property type="entry name" value="FAD_PCMH"/>
    <property type="match status" value="1"/>
</dbReference>
<reference evidence="7" key="1">
    <citation type="submission" date="2022-12" db="EMBL/GenBank/DDBJ databases">
        <authorList>
            <person name="Petersen C."/>
        </authorList>
    </citation>
    <scope>NUCLEOTIDE SEQUENCE</scope>
    <source>
        <strain evidence="7">IBT 21472</strain>
    </source>
</reference>
<dbReference type="PANTHER" id="PTHR42973:SF39">
    <property type="entry name" value="FAD-BINDING PCMH-TYPE DOMAIN-CONTAINING PROTEIN"/>
    <property type="match status" value="1"/>
</dbReference>
<dbReference type="EMBL" id="JAPZBO010000010">
    <property type="protein sequence ID" value="KAJ5299741.1"/>
    <property type="molecule type" value="Genomic_DNA"/>
</dbReference>
<dbReference type="AlphaFoldDB" id="A0A9W9GHT4"/>
<dbReference type="PANTHER" id="PTHR42973">
    <property type="entry name" value="BINDING OXIDOREDUCTASE, PUTATIVE (AFU_ORTHOLOGUE AFUA_1G17690)-RELATED"/>
    <property type="match status" value="1"/>
</dbReference>
<sequence>MAPSSIFAGALLAFYLATPGSAAAVQKVSSVSDAGAPLFTNEQLQLTEHILSTAAPNHTALFDFAKNSSLSVRSRNECKAYPGDAAWPSNFVWTLFDELLGGALIKTVPLAAACYSSWPEYDSDECDTITADWTDSNLHAADPASVMWPLFEGRTCLPTTNASASCTVGGYSSYAVNVSNVAQVQLAVNFARNANLRLVVKNTGHDFNGKSTGAGALGVWTHHLKDIDYIKNYKSRTYQGPAVKMGAGVQAHEIYEKANELGFTAVGGEGKTVGVAGGYVLGGGHSPMSSMYGLAADQVLALEVVLANGRFVTVTEETDPDLFWAIRGGGGGTFGIVTSVISRVHPKVGVTVSTFSFATSTNVSADTFWAGIRSYVERFPAYADAGTYAYFWVIATGTDSFEFLMNPFFATNHTLAEYNALVEPWYKDLADLGISITPNSTYYDNYYDAWMAGFPLETVASSVMMTGSRLFPRANWETTYSFNSTFDALRTTVTAGYALLAFNMKAELQDGYPSNSANPAFRNTLLHAITSTSWSSTANNTAIKDQMETFTNDVMGIWRATCPDAGAYMSESDILEPNFKEAFYGSNYARLWKLKQIYDPTFLFYAPTGVGSDNWVVNSEDGLPDQNGRLCRV</sequence>
<dbReference type="OrthoDB" id="9983560at2759"/>
<dbReference type="Gene3D" id="3.30.465.10">
    <property type="match status" value="2"/>
</dbReference>
<dbReference type="SUPFAM" id="SSF56176">
    <property type="entry name" value="FAD-binding/transporter-associated domain-like"/>
    <property type="match status" value="1"/>
</dbReference>
<evidence type="ECO:0000256" key="2">
    <source>
        <dbReference type="ARBA" id="ARBA00005466"/>
    </source>
</evidence>
<gene>
    <name evidence="7" type="ORF">N7476_011298</name>
</gene>
<dbReference type="Pfam" id="PF01565">
    <property type="entry name" value="FAD_binding_4"/>
    <property type="match status" value="1"/>
</dbReference>